<proteinExistence type="predicted"/>
<dbReference type="EMBL" id="JBBPHU010000003">
    <property type="protein sequence ID" value="KAK7520092.1"/>
    <property type="molecule type" value="Genomic_DNA"/>
</dbReference>
<organism evidence="2 3">
    <name type="scientific">Phyllosticta citriasiana</name>
    <dbReference type="NCBI Taxonomy" id="595635"/>
    <lineage>
        <taxon>Eukaryota</taxon>
        <taxon>Fungi</taxon>
        <taxon>Dikarya</taxon>
        <taxon>Ascomycota</taxon>
        <taxon>Pezizomycotina</taxon>
        <taxon>Dothideomycetes</taxon>
        <taxon>Dothideomycetes incertae sedis</taxon>
        <taxon>Botryosphaeriales</taxon>
        <taxon>Phyllostictaceae</taxon>
        <taxon>Phyllosticta</taxon>
    </lineage>
</organism>
<sequence length="449" mass="48677">MTSDDQHFLHALAGVSSDIRKFSADLADATDRHFESVAASIRETLANSTWLPRSARPSPPPRAVVSASSSYLERVQDWISRNRAITAAVVAFIGTGTFVMYQQKKSYSRKRRARRASNGARTEVVVIAGPPASPITKSLCADLERRGFIVYVVVSSPEEEQQLQGELAVRPLLLDIANPLDAQYTIERFTNTLLSSHHAFPGASAHRMNFAGLVHVPDLIYPSGPVETIAPEYWSDALNAKVLNTIATTQAFLPVVCRFKSRVVLLTPSIVSSLKPPFHSVQSTIVGALEGFASSLSGELETIGIDVCHIKLGTFDCSGVGTRHTVQSAREGSPHAWPAATRRLYAENYVTQSRIAASRGLFADSGSVAKGSSLRELHNAVFDCLTRKRAQHVWRVGRGSVAYDIVGKWVPSGLVRRMLGIRPGGPAGAVDVEPQLKDSVAWEKVEATG</sequence>
<evidence type="ECO:0000256" key="1">
    <source>
        <dbReference type="SAM" id="Phobius"/>
    </source>
</evidence>
<evidence type="ECO:0008006" key="4">
    <source>
        <dbReference type="Google" id="ProtNLM"/>
    </source>
</evidence>
<dbReference type="SUPFAM" id="SSF51735">
    <property type="entry name" value="NAD(P)-binding Rossmann-fold domains"/>
    <property type="match status" value="1"/>
</dbReference>
<name>A0ABR1KRL8_9PEZI</name>
<comment type="caution">
    <text evidence="2">The sequence shown here is derived from an EMBL/GenBank/DDBJ whole genome shotgun (WGS) entry which is preliminary data.</text>
</comment>
<dbReference type="Gene3D" id="3.40.50.720">
    <property type="entry name" value="NAD(P)-binding Rossmann-like Domain"/>
    <property type="match status" value="1"/>
</dbReference>
<dbReference type="PANTHER" id="PTHR43313">
    <property type="entry name" value="SHORT-CHAIN DEHYDROGENASE/REDUCTASE FAMILY 9C"/>
    <property type="match status" value="1"/>
</dbReference>
<evidence type="ECO:0000313" key="2">
    <source>
        <dbReference type="EMBL" id="KAK7520092.1"/>
    </source>
</evidence>
<reference evidence="2 3" key="1">
    <citation type="submission" date="2024-04" db="EMBL/GenBank/DDBJ databases">
        <title>Phyllosticta paracitricarpa is synonymous to the EU quarantine fungus P. citricarpa based on phylogenomic analyses.</title>
        <authorList>
            <consortium name="Lawrence Berkeley National Laboratory"/>
            <person name="Van Ingen-Buijs V.A."/>
            <person name="Van Westerhoven A.C."/>
            <person name="Haridas S."/>
            <person name="Skiadas P."/>
            <person name="Martin F."/>
            <person name="Groenewald J.Z."/>
            <person name="Crous P.W."/>
            <person name="Seidl M.F."/>
        </authorList>
    </citation>
    <scope>NUCLEOTIDE SEQUENCE [LARGE SCALE GENOMIC DNA]</scope>
    <source>
        <strain evidence="2 3">CBS 123371</strain>
    </source>
</reference>
<dbReference type="Pfam" id="PF08643">
    <property type="entry name" value="DUF1776"/>
    <property type="match status" value="1"/>
</dbReference>
<dbReference type="PANTHER" id="PTHR43313:SF1">
    <property type="entry name" value="3BETA-HYDROXYSTEROID DEHYDROGENASE DHS-16"/>
    <property type="match status" value="1"/>
</dbReference>
<feature type="transmembrane region" description="Helical" evidence="1">
    <location>
        <begin position="84"/>
        <end position="101"/>
    </location>
</feature>
<dbReference type="Proteomes" id="UP001363622">
    <property type="component" value="Unassembled WGS sequence"/>
</dbReference>
<dbReference type="InterPro" id="IPR013952">
    <property type="entry name" value="DUF1776_fun"/>
</dbReference>
<keyword evidence="1" id="KW-0472">Membrane</keyword>
<keyword evidence="3" id="KW-1185">Reference proteome</keyword>
<dbReference type="InterPro" id="IPR036291">
    <property type="entry name" value="NAD(P)-bd_dom_sf"/>
</dbReference>
<keyword evidence="1" id="KW-0812">Transmembrane</keyword>
<evidence type="ECO:0000313" key="3">
    <source>
        <dbReference type="Proteomes" id="UP001363622"/>
    </source>
</evidence>
<protein>
    <recommendedName>
        <fullName evidence="4">DUF1776-domain-containing protein</fullName>
    </recommendedName>
</protein>
<keyword evidence="1" id="KW-1133">Transmembrane helix</keyword>
<gene>
    <name evidence="2" type="ORF">IWZ03DRAFT_372169</name>
</gene>
<accession>A0ABR1KRL8</accession>